<reference evidence="10 11" key="1">
    <citation type="submission" date="2016-10" db="EMBL/GenBank/DDBJ databases">
        <authorList>
            <person name="de Groot N.N."/>
        </authorList>
    </citation>
    <scope>NUCLEOTIDE SEQUENCE [LARGE SCALE GENOMIC DNA]</scope>
    <source>
        <strain evidence="10 11">DSM 14858</strain>
    </source>
</reference>
<protein>
    <submittedName>
        <fullName evidence="10">Glycosyltransferase, catalytic subunit of cellulose synthase and poly-beta-1,6-N-acetylglucosamine synthase</fullName>
    </submittedName>
</protein>
<evidence type="ECO:0000313" key="11">
    <source>
        <dbReference type="Proteomes" id="UP000199283"/>
    </source>
</evidence>
<dbReference type="Proteomes" id="UP000199283">
    <property type="component" value="Unassembled WGS sequence"/>
</dbReference>
<evidence type="ECO:0000256" key="5">
    <source>
        <dbReference type="ARBA" id="ARBA00022989"/>
    </source>
</evidence>
<comment type="subcellular location">
    <subcellularLocation>
        <location evidence="1">Membrane</location>
        <topology evidence="1">Multi-pass membrane protein</topology>
    </subcellularLocation>
</comment>
<feature type="transmembrane region" description="Helical" evidence="7">
    <location>
        <begin position="489"/>
        <end position="519"/>
    </location>
</feature>
<dbReference type="PANTHER" id="PTHR43867:SF2">
    <property type="entry name" value="CELLULOSE SYNTHASE CATALYTIC SUBUNIT A [UDP-FORMING]"/>
    <property type="match status" value="1"/>
</dbReference>
<evidence type="ECO:0000256" key="7">
    <source>
        <dbReference type="SAM" id="Phobius"/>
    </source>
</evidence>
<sequence>MRRPKLGEILLEMGAINGSDLAHALILQRRLSARLGDVLLRRGLVDDEVLADALGRQRGLGRAGPAPQDCPAIDALARSLPLQVALTFRALPWDRVGGRTLIATSRPEALDDLRAALPESFGSCLFAVVTDGALDARMHQVHGASLARSAECRVPEGLSCRLWGSRPGAAILAIFLLSVLLATLVWPTGALRIATALALMVMSANLGLRVAAALAMRRKPMGFNSIRPAEQSARKLPCITILVPLHQEPDIAAPLTKRLARLDYPRELLDICLVVEADDAKTRAALDRADLPVWMRVIPVPDGHPRTKPRAMNYALTFARGTIVGIYDAEDAPAADQLLTVAARFRAAPARVACLQGLLDYYNPTRNWMSRCFTIEYANWFRLILPGIARLGLVVPLGGTTLFFRRSALERVGAWDAHNVTEDADLGVRLARMGYRTEIIQTTTLEEANASPFAWIKQRSRWMKGYILTWAVHSRRPARLWKDIGPRRFFGFHLLFLGSILNAVLLPVLWSTIIMLFGIPHPISDWLPGNGAIALGTIMASATVLSITLSWIACSTLHHRRLRRWIPTMELYFPLASIAILKALTEIVLRPFHWDKTAHGGFGGVDQGDIGTLEDSLALTDAGHLTRNSGRVTRIA</sequence>
<dbReference type="SUPFAM" id="SSF160246">
    <property type="entry name" value="EspE N-terminal domain-like"/>
    <property type="match status" value="1"/>
</dbReference>
<dbReference type="EMBL" id="FNZQ01000007">
    <property type="protein sequence ID" value="SEL64068.1"/>
    <property type="molecule type" value="Genomic_DNA"/>
</dbReference>
<evidence type="ECO:0000256" key="2">
    <source>
        <dbReference type="ARBA" id="ARBA00022676"/>
    </source>
</evidence>
<dbReference type="Pfam" id="PF05157">
    <property type="entry name" value="MshEN"/>
    <property type="match status" value="1"/>
</dbReference>
<dbReference type="AlphaFoldDB" id="A0A1H7RVJ4"/>
<evidence type="ECO:0000256" key="1">
    <source>
        <dbReference type="ARBA" id="ARBA00004141"/>
    </source>
</evidence>
<dbReference type="STRING" id="188906.SAMN04488526_3153"/>
<accession>A0A1H7RVJ4</accession>
<dbReference type="GO" id="GO:0016757">
    <property type="term" value="F:glycosyltransferase activity"/>
    <property type="evidence" value="ECO:0007669"/>
    <property type="project" value="UniProtKB-KW"/>
</dbReference>
<evidence type="ECO:0000313" key="10">
    <source>
        <dbReference type="EMBL" id="SEL64068.1"/>
    </source>
</evidence>
<dbReference type="InterPro" id="IPR001173">
    <property type="entry name" value="Glyco_trans_2-like"/>
</dbReference>
<keyword evidence="11" id="KW-1185">Reference proteome</keyword>
<evidence type="ECO:0000259" key="9">
    <source>
        <dbReference type="Pfam" id="PF13632"/>
    </source>
</evidence>
<feature type="transmembrane region" description="Helical" evidence="7">
    <location>
        <begin position="169"/>
        <end position="187"/>
    </location>
</feature>
<evidence type="ECO:0000256" key="6">
    <source>
        <dbReference type="ARBA" id="ARBA00023136"/>
    </source>
</evidence>
<name>A0A1H7RVJ4_9RHOB</name>
<dbReference type="InterPro" id="IPR007831">
    <property type="entry name" value="T2SS_GspE_N"/>
</dbReference>
<dbReference type="InterPro" id="IPR050321">
    <property type="entry name" value="Glycosyltr_2/OpgH_subfam"/>
</dbReference>
<dbReference type="SUPFAM" id="SSF53448">
    <property type="entry name" value="Nucleotide-diphospho-sugar transferases"/>
    <property type="match status" value="1"/>
</dbReference>
<evidence type="ECO:0000256" key="3">
    <source>
        <dbReference type="ARBA" id="ARBA00022679"/>
    </source>
</evidence>
<feature type="domain" description="Type II secretion system protein GspE N-terminal" evidence="8">
    <location>
        <begin position="69"/>
        <end position="143"/>
    </location>
</feature>
<dbReference type="Gene3D" id="3.90.550.10">
    <property type="entry name" value="Spore Coat Polysaccharide Biosynthesis Protein SpsA, Chain A"/>
    <property type="match status" value="1"/>
</dbReference>
<evidence type="ECO:0000256" key="4">
    <source>
        <dbReference type="ARBA" id="ARBA00022692"/>
    </source>
</evidence>
<keyword evidence="3 10" id="KW-0808">Transferase</keyword>
<evidence type="ECO:0000259" key="8">
    <source>
        <dbReference type="Pfam" id="PF05157"/>
    </source>
</evidence>
<dbReference type="PANTHER" id="PTHR43867">
    <property type="entry name" value="CELLULOSE SYNTHASE CATALYTIC SUBUNIT A [UDP-FORMING]"/>
    <property type="match status" value="1"/>
</dbReference>
<dbReference type="InterPro" id="IPR029044">
    <property type="entry name" value="Nucleotide-diphossugar_trans"/>
</dbReference>
<feature type="transmembrane region" description="Helical" evidence="7">
    <location>
        <begin position="531"/>
        <end position="554"/>
    </location>
</feature>
<gene>
    <name evidence="10" type="ORF">SAMN04488526_3153</name>
</gene>
<keyword evidence="2" id="KW-0328">Glycosyltransferase</keyword>
<feature type="transmembrane region" description="Helical" evidence="7">
    <location>
        <begin position="193"/>
        <end position="215"/>
    </location>
</feature>
<keyword evidence="6 7" id="KW-0472">Membrane</keyword>
<dbReference type="InterPro" id="IPR037257">
    <property type="entry name" value="T2SS_E_N_sf"/>
</dbReference>
<dbReference type="Pfam" id="PF13632">
    <property type="entry name" value="Glyco_trans_2_3"/>
    <property type="match status" value="1"/>
</dbReference>
<feature type="domain" description="Glycosyltransferase 2-like" evidence="9">
    <location>
        <begin position="325"/>
        <end position="518"/>
    </location>
</feature>
<proteinExistence type="predicted"/>
<organism evidence="10 11">
    <name type="scientific">Jannaschia helgolandensis</name>
    <dbReference type="NCBI Taxonomy" id="188906"/>
    <lineage>
        <taxon>Bacteria</taxon>
        <taxon>Pseudomonadati</taxon>
        <taxon>Pseudomonadota</taxon>
        <taxon>Alphaproteobacteria</taxon>
        <taxon>Rhodobacterales</taxon>
        <taxon>Roseobacteraceae</taxon>
        <taxon>Jannaschia</taxon>
    </lineage>
</organism>
<keyword evidence="5 7" id="KW-1133">Transmembrane helix</keyword>
<keyword evidence="4 7" id="KW-0812">Transmembrane</keyword>
<dbReference type="GO" id="GO:0016020">
    <property type="term" value="C:membrane"/>
    <property type="evidence" value="ECO:0007669"/>
    <property type="project" value="UniProtKB-SubCell"/>
</dbReference>